<evidence type="ECO:0000256" key="3">
    <source>
        <dbReference type="RuleBase" id="RU003457"/>
    </source>
</evidence>
<evidence type="ECO:0000259" key="4">
    <source>
        <dbReference type="Pfam" id="PF02678"/>
    </source>
</evidence>
<dbReference type="InterPro" id="IPR012093">
    <property type="entry name" value="Pirin"/>
</dbReference>
<feature type="binding site" evidence="2">
    <location>
        <position position="113"/>
    </location>
    <ligand>
        <name>Fe cation</name>
        <dbReference type="ChEBI" id="CHEBI:24875"/>
    </ligand>
</feature>
<evidence type="ECO:0000256" key="1">
    <source>
        <dbReference type="ARBA" id="ARBA00008416"/>
    </source>
</evidence>
<reference evidence="7 8" key="1">
    <citation type="submission" date="2018-11" db="EMBL/GenBank/DDBJ databases">
        <title>Genomes From Bacteria Associated with the Canine Oral Cavity: a Test Case for Automated Genome-Based Taxonomic Assignment.</title>
        <authorList>
            <person name="Coil D.A."/>
            <person name="Jospin G."/>
            <person name="Darling A.E."/>
            <person name="Wallis C."/>
            <person name="Davis I.J."/>
            <person name="Harris S."/>
            <person name="Eisen J.A."/>
            <person name="Holcombe L.J."/>
            <person name="O'Flynn C."/>
        </authorList>
    </citation>
    <scope>NUCLEOTIDE SEQUENCE [LARGE SCALE GENOMIC DNA]</scope>
    <source>
        <strain evidence="7 8">OH4460_COT-188</strain>
    </source>
</reference>
<keyword evidence="2" id="KW-0408">Iron</keyword>
<feature type="domain" description="Pirin N-terminal" evidence="4">
    <location>
        <begin position="37"/>
        <end position="133"/>
    </location>
</feature>
<dbReference type="PANTHER" id="PTHR43594:SF1">
    <property type="entry name" value="QUERCETIN 2,3-DIOXYGENASE PA2418-RELATED"/>
    <property type="match status" value="1"/>
</dbReference>
<dbReference type="PIRSF" id="PIRSF006232">
    <property type="entry name" value="Pirin"/>
    <property type="match status" value="1"/>
</dbReference>
<feature type="binding site" evidence="2">
    <location>
        <position position="69"/>
    </location>
    <ligand>
        <name>Fe cation</name>
        <dbReference type="ChEBI" id="CHEBI:24875"/>
    </ligand>
</feature>
<evidence type="ECO:0000259" key="5">
    <source>
        <dbReference type="Pfam" id="PF05726"/>
    </source>
</evidence>
<comment type="cofactor">
    <cofactor evidence="2">
        <name>Fe cation</name>
        <dbReference type="ChEBI" id="CHEBI:24875"/>
    </cofactor>
    <text evidence="2">Binds 1 Fe cation per subunit.</text>
</comment>
<keyword evidence="2" id="KW-0479">Metal-binding</keyword>
<dbReference type="EMBL" id="RQYY01000004">
    <property type="protein sequence ID" value="RRD27208.1"/>
    <property type="molecule type" value="Genomic_DNA"/>
</dbReference>
<dbReference type="CDD" id="cd02909">
    <property type="entry name" value="cupin_pirin_N"/>
    <property type="match status" value="1"/>
</dbReference>
<feature type="binding site" evidence="2">
    <location>
        <position position="111"/>
    </location>
    <ligand>
        <name>Fe cation</name>
        <dbReference type="ChEBI" id="CHEBI:24875"/>
    </ligand>
</feature>
<dbReference type="EMBL" id="CP068114">
    <property type="protein sequence ID" value="QQS87887.1"/>
    <property type="molecule type" value="Genomic_DNA"/>
</dbReference>
<dbReference type="OrthoDB" id="321327at2"/>
<sequence length="295" mass="33277">MNNYRPIERVFKGLGTHWVGDGFLVNQYFPKGQERGFAERFSPFLLMDYNEPYYFEATDNLVGVGAHPHRGFETVTIALAGKVEHHDNKGNHGVIEAGDIQWMTAGSGILHKEYHEREYSKKGRVFHMIQLWVDLPREYKMTNPRYQTLLKGDMGKVILENNIGEIDVYAGEVKGVKGPAKTFSPINMYKLTLNQTGKVELNEPVNFNTGALVVSGSIKVNEEKILEQGEFILFENKEGTINFEALSEEAMMVVLSGEPLNQPVVAYGPFVMTTEEDIIQANIDFQQGLFGTSKF</sequence>
<dbReference type="Pfam" id="PF05726">
    <property type="entry name" value="Pirin_C"/>
    <property type="match status" value="1"/>
</dbReference>
<dbReference type="Gene3D" id="2.60.120.10">
    <property type="entry name" value="Jelly Rolls"/>
    <property type="match status" value="2"/>
</dbReference>
<dbReference type="GO" id="GO:0046872">
    <property type="term" value="F:metal ion binding"/>
    <property type="evidence" value="ECO:0007669"/>
    <property type="project" value="UniProtKB-KW"/>
</dbReference>
<comment type="similarity">
    <text evidence="1 3">Belongs to the pirin family.</text>
</comment>
<accession>A0A3P1V015</accession>
<evidence type="ECO:0000313" key="8">
    <source>
        <dbReference type="Proteomes" id="UP000281534"/>
    </source>
</evidence>
<dbReference type="InterPro" id="IPR053186">
    <property type="entry name" value="QDO-related"/>
</dbReference>
<dbReference type="Proteomes" id="UP000595375">
    <property type="component" value="Chromosome"/>
</dbReference>
<keyword evidence="9" id="KW-1185">Reference proteome</keyword>
<dbReference type="AlphaFoldDB" id="A0A3P1V015"/>
<evidence type="ECO:0000313" key="7">
    <source>
        <dbReference type="EMBL" id="RRD27208.1"/>
    </source>
</evidence>
<dbReference type="SUPFAM" id="SSF51182">
    <property type="entry name" value="RmlC-like cupins"/>
    <property type="match status" value="1"/>
</dbReference>
<evidence type="ECO:0000313" key="9">
    <source>
        <dbReference type="Proteomes" id="UP000595375"/>
    </source>
</evidence>
<proteinExistence type="inferred from homology"/>
<dbReference type="InterPro" id="IPR014710">
    <property type="entry name" value="RmlC-like_jellyroll"/>
</dbReference>
<dbReference type="InterPro" id="IPR003829">
    <property type="entry name" value="Pirin_N_dom"/>
</dbReference>
<name>A0A3P1V015_9FUSO</name>
<evidence type="ECO:0000313" key="6">
    <source>
        <dbReference type="EMBL" id="QQS87887.1"/>
    </source>
</evidence>
<feature type="domain" description="Pirin C-terminal" evidence="5">
    <location>
        <begin position="189"/>
        <end position="291"/>
    </location>
</feature>
<dbReference type="PANTHER" id="PTHR43594">
    <property type="entry name" value="QUERCETIN 2,3-DIOXYGENASE"/>
    <property type="match status" value="1"/>
</dbReference>
<evidence type="ECO:0000256" key="2">
    <source>
        <dbReference type="PIRSR" id="PIRSR006232-1"/>
    </source>
</evidence>
<dbReference type="Pfam" id="PF02678">
    <property type="entry name" value="Pirin"/>
    <property type="match status" value="1"/>
</dbReference>
<gene>
    <name evidence="7" type="ORF">EII27_04245</name>
    <name evidence="6" type="ORF">I6I83_01715</name>
</gene>
<dbReference type="Proteomes" id="UP000281534">
    <property type="component" value="Unassembled WGS sequence"/>
</dbReference>
<reference evidence="6 9" key="2">
    <citation type="submission" date="2021-01" db="EMBL/GenBank/DDBJ databases">
        <title>FDA dAtabase for Regulatory Grade micrObial Sequences (FDA-ARGOS): Supporting development and validation of Infectious Disease Dx tests.</title>
        <authorList>
            <person name="Sproer C."/>
            <person name="Gronow S."/>
            <person name="Severitt S."/>
            <person name="Schroder I."/>
            <person name="Tallon L."/>
            <person name="Sadzewicz L."/>
            <person name="Zhao X."/>
            <person name="Boylan J."/>
            <person name="Ott S."/>
            <person name="Bowen H."/>
            <person name="Vavikolanu K."/>
            <person name="Mehta A."/>
            <person name="Aluvathingal J."/>
            <person name="Nadendla S."/>
            <person name="Lowell S."/>
            <person name="Myers T."/>
            <person name="Yan Y."/>
            <person name="Sichtig H."/>
        </authorList>
    </citation>
    <scope>NUCLEOTIDE SEQUENCE [LARGE SCALE GENOMIC DNA]</scope>
    <source>
        <strain evidence="6 9">FDAARGOS_1126</strain>
    </source>
</reference>
<feature type="binding site" evidence="2">
    <location>
        <position position="67"/>
    </location>
    <ligand>
        <name>Fe cation</name>
        <dbReference type="ChEBI" id="CHEBI:24875"/>
    </ligand>
</feature>
<dbReference type="InterPro" id="IPR008778">
    <property type="entry name" value="Pirin_C_dom"/>
</dbReference>
<organism evidence="7 8">
    <name type="scientific">Fusobacterium canifelinum</name>
    <dbReference type="NCBI Taxonomy" id="285729"/>
    <lineage>
        <taxon>Bacteria</taxon>
        <taxon>Fusobacteriati</taxon>
        <taxon>Fusobacteriota</taxon>
        <taxon>Fusobacteriia</taxon>
        <taxon>Fusobacteriales</taxon>
        <taxon>Fusobacteriaceae</taxon>
        <taxon>Fusobacterium</taxon>
    </lineage>
</organism>
<dbReference type="RefSeq" id="WP_124796083.1">
    <property type="nucleotide sequence ID" value="NZ_CP068114.1"/>
</dbReference>
<dbReference type="InterPro" id="IPR011051">
    <property type="entry name" value="RmlC_Cupin_sf"/>
</dbReference>
<protein>
    <submittedName>
        <fullName evidence="7">Pirin family protein</fullName>
    </submittedName>
</protein>